<feature type="transmembrane region" description="Helical" evidence="8">
    <location>
        <begin position="112"/>
        <end position="134"/>
    </location>
</feature>
<dbReference type="InterPro" id="IPR011701">
    <property type="entry name" value="MFS"/>
</dbReference>
<dbReference type="PANTHER" id="PTHR42718">
    <property type="entry name" value="MAJOR FACILITATOR SUPERFAMILY MULTIDRUG TRANSPORTER MFSC"/>
    <property type="match status" value="1"/>
</dbReference>
<dbReference type="Gene3D" id="1.20.1720.10">
    <property type="entry name" value="Multidrug resistance protein D"/>
    <property type="match status" value="1"/>
</dbReference>
<dbReference type="AlphaFoldDB" id="A0AAI8HRD3"/>
<evidence type="ECO:0000313" key="11">
    <source>
        <dbReference type="Proteomes" id="UP000234366"/>
    </source>
</evidence>
<evidence type="ECO:0000256" key="8">
    <source>
        <dbReference type="SAM" id="Phobius"/>
    </source>
</evidence>
<dbReference type="InterPro" id="IPR036259">
    <property type="entry name" value="MFS_trans_sf"/>
</dbReference>
<evidence type="ECO:0000256" key="7">
    <source>
        <dbReference type="ARBA" id="ARBA00023136"/>
    </source>
</evidence>
<dbReference type="GO" id="GO:0022857">
    <property type="term" value="F:transmembrane transporter activity"/>
    <property type="evidence" value="ECO:0007669"/>
    <property type="project" value="InterPro"/>
</dbReference>
<dbReference type="NCBIfam" id="TIGR00711">
    <property type="entry name" value="efflux_EmrB"/>
    <property type="match status" value="1"/>
</dbReference>
<evidence type="ECO:0000256" key="1">
    <source>
        <dbReference type="ARBA" id="ARBA00004651"/>
    </source>
</evidence>
<organism evidence="10 11">
    <name type="scientific">Bacillus siamensis</name>
    <dbReference type="NCBI Taxonomy" id="659243"/>
    <lineage>
        <taxon>Bacteria</taxon>
        <taxon>Bacillati</taxon>
        <taxon>Bacillota</taxon>
        <taxon>Bacilli</taxon>
        <taxon>Bacillales</taxon>
        <taxon>Bacillaceae</taxon>
        <taxon>Bacillus</taxon>
        <taxon>Bacillus amyloliquefaciens group</taxon>
    </lineage>
</organism>
<dbReference type="GO" id="GO:0005886">
    <property type="term" value="C:plasma membrane"/>
    <property type="evidence" value="ECO:0007669"/>
    <property type="project" value="UniProtKB-SubCell"/>
</dbReference>
<keyword evidence="4" id="KW-1003">Cell membrane</keyword>
<feature type="domain" description="Major facilitator superfamily (MFS) profile" evidence="9">
    <location>
        <begin position="14"/>
        <end position="472"/>
    </location>
</feature>
<evidence type="ECO:0000256" key="6">
    <source>
        <dbReference type="ARBA" id="ARBA00022989"/>
    </source>
</evidence>
<dbReference type="SUPFAM" id="SSF103473">
    <property type="entry name" value="MFS general substrate transporter"/>
    <property type="match status" value="1"/>
</dbReference>
<dbReference type="RefSeq" id="WP_060963503.1">
    <property type="nucleotide sequence ID" value="NZ_CP025001.1"/>
</dbReference>
<evidence type="ECO:0000256" key="4">
    <source>
        <dbReference type="ARBA" id="ARBA00022475"/>
    </source>
</evidence>
<evidence type="ECO:0000259" key="9">
    <source>
        <dbReference type="PROSITE" id="PS50850"/>
    </source>
</evidence>
<keyword evidence="11" id="KW-1185">Reference proteome</keyword>
<dbReference type="PANTHER" id="PTHR42718:SF9">
    <property type="entry name" value="MAJOR FACILITATOR SUPERFAMILY MULTIDRUG TRANSPORTER MFSC"/>
    <property type="match status" value="1"/>
</dbReference>
<evidence type="ECO:0000256" key="3">
    <source>
        <dbReference type="ARBA" id="ARBA00022448"/>
    </source>
</evidence>
<feature type="transmembrane region" description="Helical" evidence="8">
    <location>
        <begin position="168"/>
        <end position="186"/>
    </location>
</feature>
<proteinExistence type="inferred from homology"/>
<feature type="transmembrane region" description="Helical" evidence="8">
    <location>
        <begin position="12"/>
        <end position="32"/>
    </location>
</feature>
<dbReference type="InterPro" id="IPR020846">
    <property type="entry name" value="MFS_dom"/>
</dbReference>
<sequence>MTTNEKMSTQSKVILFILILGNFLCLISETVMNVALPSIISTLHVTTSTAQWLSTGYMLIIGISVPVSAFLIQRFTLRQLFITAMCLYVIGSLIGFITPFFSLLFIGRMIQALGTGIVLPLVMSTMLTLVPVSIRGTVMGIFNVAILFAPAIGPVISGLIIQYYSWRIVFLGLLIAAVLILIIAVFKLRNVSETSKPTIHIPSVILSTVGFGGVVYGFSTAGEASGWGNPIVWITLVVGVLALAFFVRQQTKLSSPMISMKPFTSSVFSRAMFLMFLIMMIQFSMMLILPLYFQTAAGLTPVETGFLMLPGGITLALTAMIGGRLFDKVGFKPLIIIGLIFLMIVLSLFTQISNETTTTTAAILYAAFTIGVGLSIGPVMTLGMNQVPKQLHAHGSAISNTINQVSGAIGPALYTSIMAAASQHYIQHTNEVNKTVLNIQSMTQGVHTAYRAAIVFAVVSFILALTLKKKDQYLETDNDDLS</sequence>
<dbReference type="KEGG" id="bsia:CWD84_19300"/>
<dbReference type="PRINTS" id="PR01036">
    <property type="entry name" value="TCRTETB"/>
</dbReference>
<evidence type="ECO:0000256" key="2">
    <source>
        <dbReference type="ARBA" id="ARBA00008537"/>
    </source>
</evidence>
<keyword evidence="5 8" id="KW-0812">Transmembrane</keyword>
<feature type="transmembrane region" description="Helical" evidence="8">
    <location>
        <begin position="333"/>
        <end position="350"/>
    </location>
</feature>
<feature type="transmembrane region" description="Helical" evidence="8">
    <location>
        <begin position="141"/>
        <end position="162"/>
    </location>
</feature>
<keyword evidence="7 8" id="KW-0472">Membrane</keyword>
<feature type="transmembrane region" description="Helical" evidence="8">
    <location>
        <begin position="449"/>
        <end position="467"/>
    </location>
</feature>
<dbReference type="InterPro" id="IPR004638">
    <property type="entry name" value="EmrB-like"/>
</dbReference>
<feature type="transmembrane region" description="Helical" evidence="8">
    <location>
        <begin position="362"/>
        <end position="382"/>
    </location>
</feature>
<dbReference type="EMBL" id="CP025001">
    <property type="protein sequence ID" value="AUJ78798.1"/>
    <property type="molecule type" value="Genomic_DNA"/>
</dbReference>
<protein>
    <submittedName>
        <fullName evidence="10">MFS transporter</fullName>
    </submittedName>
</protein>
<feature type="transmembrane region" description="Helical" evidence="8">
    <location>
        <begin position="267"/>
        <end position="293"/>
    </location>
</feature>
<dbReference type="Pfam" id="PF07690">
    <property type="entry name" value="MFS_1"/>
    <property type="match status" value="1"/>
</dbReference>
<evidence type="ECO:0000256" key="5">
    <source>
        <dbReference type="ARBA" id="ARBA00022692"/>
    </source>
</evidence>
<dbReference type="Gene3D" id="1.20.1250.20">
    <property type="entry name" value="MFS general substrate transporter like domains"/>
    <property type="match status" value="1"/>
</dbReference>
<evidence type="ECO:0000313" key="10">
    <source>
        <dbReference type="EMBL" id="AUJ78798.1"/>
    </source>
</evidence>
<keyword evidence="3" id="KW-0813">Transport</keyword>
<keyword evidence="6 8" id="KW-1133">Transmembrane helix</keyword>
<comment type="subcellular location">
    <subcellularLocation>
        <location evidence="1">Cell membrane</location>
        <topology evidence="1">Multi-pass membrane protein</topology>
    </subcellularLocation>
</comment>
<name>A0AAI8HRD3_9BACI</name>
<reference evidence="10 11" key="1">
    <citation type="submission" date="2017-11" db="EMBL/GenBank/DDBJ databases">
        <title>Genome sequence and genome mining of multiple bioactive secondary metabolites from a deep sea-derived Bacillus siamensis SCSIO 05746.</title>
        <authorList>
            <person name="Pan H.-Q."/>
            <person name="Ju J.-H."/>
        </authorList>
    </citation>
    <scope>NUCLEOTIDE SEQUENCE [LARGE SCALE GENOMIC DNA]</scope>
    <source>
        <strain evidence="10 11">SCSIO 05746</strain>
    </source>
</reference>
<feature type="transmembrane region" description="Helical" evidence="8">
    <location>
        <begin position="84"/>
        <end position="106"/>
    </location>
</feature>
<feature type="transmembrane region" description="Helical" evidence="8">
    <location>
        <begin position="52"/>
        <end position="72"/>
    </location>
</feature>
<feature type="transmembrane region" description="Helical" evidence="8">
    <location>
        <begin position="230"/>
        <end position="247"/>
    </location>
</feature>
<comment type="similarity">
    <text evidence="2">Belongs to the major facilitator superfamily. EmrB family.</text>
</comment>
<dbReference type="Proteomes" id="UP000234366">
    <property type="component" value="Chromosome"/>
</dbReference>
<feature type="transmembrane region" description="Helical" evidence="8">
    <location>
        <begin position="305"/>
        <end position="326"/>
    </location>
</feature>
<gene>
    <name evidence="10" type="ORF">CWD84_19300</name>
</gene>
<accession>A0AAI8HRD3</accession>
<feature type="transmembrane region" description="Helical" evidence="8">
    <location>
        <begin position="198"/>
        <end position="218"/>
    </location>
</feature>
<dbReference type="PROSITE" id="PS50850">
    <property type="entry name" value="MFS"/>
    <property type="match status" value="1"/>
</dbReference>